<sequence length="938" mass="101822">MGVNIGRDVSRPGRSPSISAAPRMASSSGSPVSLQRRPVGAATTAGPWAPSNPTSLHASANATSPRYRHNLISPVSLPSPLSQSDTSSASKARAAVSPQSASTVRGESRGGHFSSSKTPTSPLSGAAPGQPSPPYPSMQRPRLALIQVNGFGSTGAAYGSTLGGPMASSRHPNPAMPHGAIMYPQSHMYPSSHSFGPAHVHGGQQTGLLDGQQWPQNNNDRPLPPLPPAQQGHGPFRRSYPIWMDYWRPSYNMYFFLLAGVAFAMGHHVFYASLHGDLASDQLRMLRYGAALSFISKACLATSVILAFRQRVWLTVRRKVMSLGAVDSLFAAVDDLSAIVNPELFRHARVAILLAIYVWCTPLVVIFTSETLAVRLLLVEEEAECLAVRTLNFAAEETRDWRDAYRIDGLFPLSVSLWNTTQGAVDEDGETIEEWFDYFTASSWQFEQIATMAAFSTEPVARVGAAEEICGVGWNCTFAVNFTGPGYRCTELASGVGSTPQPLGNATLPFDFDLLAPTGNFTYIVRAFDGHYSSTQMQEVWPGGIPSEPGPIPKHLGALRTEPIMWIGYAQVDDPTKPQPEFRDHPDWDTAFTPKLLGCEHYETKYEVLFDYCGLQQTTKVTRREFVRPVVNTTFIPGVDADDGTADNTTAVPEENYILPTGDVHRYRRAMAYHSIGTQLRSFVNGTIEEPHKKANTRAIQTRLIEPRNWLPVPDLPQAMQSLYEDILLSMLSNPQMLAVTWAANPDGGPSGVGTGGDETKFPCSRSRSDTRYQYVAWELWAVYAAAIALAVLAVGFGTAAMWEEGLWRTTRFSSIVAATRGPWLEKVPWTRGGFVEAEAKKMKVGYGVVPAADGDTGQGQGQGEEFVDEAAERGDGLGKGRPRAGVQRQQSSIASPSGERYAFGLEGDVKLEKKGGGDGQAGNGRRTPQSPFGKGRR</sequence>
<feature type="transmembrane region" description="Helical" evidence="2">
    <location>
        <begin position="781"/>
        <end position="803"/>
    </location>
</feature>
<feature type="compositionally biased region" description="Polar residues" evidence="1">
    <location>
        <begin position="113"/>
        <end position="123"/>
    </location>
</feature>
<keyword evidence="2" id="KW-1133">Transmembrane helix</keyword>
<feature type="transmembrane region" description="Helical" evidence="2">
    <location>
        <begin position="286"/>
        <end position="308"/>
    </location>
</feature>
<feature type="compositionally biased region" description="Polar residues" evidence="1">
    <location>
        <begin position="51"/>
        <end position="64"/>
    </location>
</feature>
<feature type="region of interest" description="Disordered" evidence="1">
    <location>
        <begin position="204"/>
        <end position="233"/>
    </location>
</feature>
<dbReference type="RefSeq" id="XP_028471595.1">
    <property type="nucleotide sequence ID" value="XM_028615401.1"/>
</dbReference>
<accession>A0A3N2QAK6</accession>
<dbReference type="EMBL" id="ML119051">
    <property type="protein sequence ID" value="ROT43789.1"/>
    <property type="molecule type" value="Genomic_DNA"/>
</dbReference>
<protein>
    <recommendedName>
        <fullName evidence="5">Formylmethionine deformylase-like protein</fullName>
    </recommendedName>
</protein>
<organism evidence="3 4">
    <name type="scientific">Sodiomyces alkalinus (strain CBS 110278 / VKM F-3762 / F11)</name>
    <name type="common">Alkaliphilic filamentous fungus</name>
    <dbReference type="NCBI Taxonomy" id="1314773"/>
    <lineage>
        <taxon>Eukaryota</taxon>
        <taxon>Fungi</taxon>
        <taxon>Dikarya</taxon>
        <taxon>Ascomycota</taxon>
        <taxon>Pezizomycotina</taxon>
        <taxon>Sordariomycetes</taxon>
        <taxon>Hypocreomycetidae</taxon>
        <taxon>Glomerellales</taxon>
        <taxon>Plectosphaerellaceae</taxon>
        <taxon>Sodiomyces</taxon>
    </lineage>
</organism>
<keyword evidence="4" id="KW-1185">Reference proteome</keyword>
<feature type="compositionally biased region" description="Low complexity" evidence="1">
    <location>
        <begin position="204"/>
        <end position="213"/>
    </location>
</feature>
<dbReference type="OrthoDB" id="5340195at2759"/>
<evidence type="ECO:0000256" key="1">
    <source>
        <dbReference type="SAM" id="MobiDB-lite"/>
    </source>
</evidence>
<dbReference type="PANTHER" id="PTHR35041">
    <property type="entry name" value="MEDIATOR OF RNA POLYMERASE II TRANSCRIPTION SUBUNIT 1"/>
    <property type="match status" value="1"/>
</dbReference>
<evidence type="ECO:0000256" key="2">
    <source>
        <dbReference type="SAM" id="Phobius"/>
    </source>
</evidence>
<gene>
    <name evidence="3" type="ORF">SODALDRAFT_47877</name>
</gene>
<reference evidence="3 4" key="1">
    <citation type="journal article" date="2018" name="Mol. Ecol.">
        <title>The obligate alkalophilic soda-lake fungus Sodiomyces alkalinus has shifted to a protein diet.</title>
        <authorList>
            <person name="Grum-Grzhimaylo A.A."/>
            <person name="Falkoski D.L."/>
            <person name="van den Heuvel J."/>
            <person name="Valero-Jimenez C.A."/>
            <person name="Min B."/>
            <person name="Choi I.G."/>
            <person name="Lipzen A."/>
            <person name="Daum C.G."/>
            <person name="Aanen D.K."/>
            <person name="Tsang A."/>
            <person name="Henrissat B."/>
            <person name="Bilanenko E.N."/>
            <person name="de Vries R.P."/>
            <person name="van Kan J.A.L."/>
            <person name="Grigoriev I.V."/>
            <person name="Debets A.J.M."/>
        </authorList>
    </citation>
    <scope>NUCLEOTIDE SEQUENCE [LARGE SCALE GENOMIC DNA]</scope>
    <source>
        <strain evidence="3 4">F11</strain>
    </source>
</reference>
<name>A0A3N2QAK6_SODAK</name>
<feature type="compositionally biased region" description="Basic and acidic residues" evidence="1">
    <location>
        <begin position="908"/>
        <end position="917"/>
    </location>
</feature>
<feature type="transmembrane region" description="Helical" evidence="2">
    <location>
        <begin position="254"/>
        <end position="274"/>
    </location>
</feature>
<keyword evidence="2" id="KW-0812">Transmembrane</keyword>
<feature type="transmembrane region" description="Helical" evidence="2">
    <location>
        <begin position="350"/>
        <end position="368"/>
    </location>
</feature>
<feature type="region of interest" description="Disordered" evidence="1">
    <location>
        <begin position="874"/>
        <end position="938"/>
    </location>
</feature>
<keyword evidence="2" id="KW-0472">Membrane</keyword>
<dbReference type="AlphaFoldDB" id="A0A3N2QAK6"/>
<dbReference type="Proteomes" id="UP000272025">
    <property type="component" value="Unassembled WGS sequence"/>
</dbReference>
<proteinExistence type="predicted"/>
<feature type="region of interest" description="Disordered" evidence="1">
    <location>
        <begin position="1"/>
        <end position="139"/>
    </location>
</feature>
<dbReference type="GeneID" id="39583878"/>
<dbReference type="STRING" id="1314773.A0A3N2QAK6"/>
<dbReference type="PANTHER" id="PTHR35041:SF3">
    <property type="entry name" value="FORMYLMETHIONINE DEFORMYLASE-LIKE PROTEIN"/>
    <property type="match status" value="1"/>
</dbReference>
<evidence type="ECO:0000313" key="4">
    <source>
        <dbReference type="Proteomes" id="UP000272025"/>
    </source>
</evidence>
<feature type="compositionally biased region" description="Low complexity" evidence="1">
    <location>
        <begin position="71"/>
        <end position="84"/>
    </location>
</feature>
<evidence type="ECO:0000313" key="3">
    <source>
        <dbReference type="EMBL" id="ROT43789.1"/>
    </source>
</evidence>
<evidence type="ECO:0008006" key="5">
    <source>
        <dbReference type="Google" id="ProtNLM"/>
    </source>
</evidence>